<comment type="caution">
    <text evidence="21">The sequence shown here is derived from an EMBL/GenBank/DDBJ whole genome shotgun (WGS) entry which is preliminary data.</text>
</comment>
<evidence type="ECO:0000256" key="8">
    <source>
        <dbReference type="ARBA" id="ARBA00022692"/>
    </source>
</evidence>
<reference evidence="22" key="1">
    <citation type="submission" date="2018-08" db="EMBL/GenBank/DDBJ databases">
        <authorList>
            <person name="Kim S.-J."/>
            <person name="Jung G.-Y."/>
        </authorList>
    </citation>
    <scope>NUCLEOTIDE SEQUENCE [LARGE SCALE GENOMIC DNA]</scope>
    <source>
        <strain evidence="22">GY_G</strain>
    </source>
</reference>
<evidence type="ECO:0000256" key="10">
    <source>
        <dbReference type="ARBA" id="ARBA00022777"/>
    </source>
</evidence>
<evidence type="ECO:0000256" key="18">
    <source>
        <dbReference type="SAM" id="Phobius"/>
    </source>
</evidence>
<feature type="coiled-coil region" evidence="16">
    <location>
        <begin position="287"/>
        <end position="314"/>
    </location>
</feature>
<dbReference type="Gene3D" id="3.40.50.300">
    <property type="entry name" value="P-loop containing nucleotide triphosphate hydrolases"/>
    <property type="match status" value="1"/>
</dbReference>
<dbReference type="CDD" id="cd05387">
    <property type="entry name" value="BY-kinase"/>
    <property type="match status" value="1"/>
</dbReference>
<comment type="similarity">
    <text evidence="3">Belongs to the etk/wzc family.</text>
</comment>
<evidence type="ECO:0000259" key="20">
    <source>
        <dbReference type="Pfam" id="PF13614"/>
    </source>
</evidence>
<keyword evidence="9" id="KW-0547">Nucleotide-binding</keyword>
<comment type="catalytic activity">
    <reaction evidence="15">
        <text>L-tyrosyl-[protein] + ATP = O-phospho-L-tyrosyl-[protein] + ADP + H(+)</text>
        <dbReference type="Rhea" id="RHEA:10596"/>
        <dbReference type="Rhea" id="RHEA-COMP:10136"/>
        <dbReference type="Rhea" id="RHEA-COMP:20101"/>
        <dbReference type="ChEBI" id="CHEBI:15378"/>
        <dbReference type="ChEBI" id="CHEBI:30616"/>
        <dbReference type="ChEBI" id="CHEBI:46858"/>
        <dbReference type="ChEBI" id="CHEBI:61978"/>
        <dbReference type="ChEBI" id="CHEBI:456216"/>
        <dbReference type="EC" id="2.7.10.2"/>
    </reaction>
</comment>
<evidence type="ECO:0000256" key="7">
    <source>
        <dbReference type="ARBA" id="ARBA00022679"/>
    </source>
</evidence>
<evidence type="ECO:0000256" key="3">
    <source>
        <dbReference type="ARBA" id="ARBA00008883"/>
    </source>
</evidence>
<keyword evidence="6" id="KW-0997">Cell inner membrane</keyword>
<protein>
    <recommendedName>
        <fullName evidence="4">non-specific protein-tyrosine kinase</fullName>
        <ecNumber evidence="4">2.7.10.2</ecNumber>
    </recommendedName>
</protein>
<keyword evidence="16" id="KW-0175">Coiled coil</keyword>
<feature type="transmembrane region" description="Helical" evidence="18">
    <location>
        <begin position="101"/>
        <end position="121"/>
    </location>
</feature>
<dbReference type="PANTHER" id="PTHR32309">
    <property type="entry name" value="TYROSINE-PROTEIN KINASE"/>
    <property type="match status" value="1"/>
</dbReference>
<keyword evidence="10" id="KW-0418">Kinase</keyword>
<dbReference type="Pfam" id="PF02706">
    <property type="entry name" value="Wzz"/>
    <property type="match status" value="1"/>
</dbReference>
<evidence type="ECO:0000256" key="15">
    <source>
        <dbReference type="ARBA" id="ARBA00051245"/>
    </source>
</evidence>
<dbReference type="Proteomes" id="UP000263833">
    <property type="component" value="Unassembled WGS sequence"/>
</dbReference>
<keyword evidence="5" id="KW-1003">Cell membrane</keyword>
<dbReference type="InterPro" id="IPR003856">
    <property type="entry name" value="LPS_length_determ_N"/>
</dbReference>
<dbReference type="GO" id="GO:0004715">
    <property type="term" value="F:non-membrane spanning protein tyrosine kinase activity"/>
    <property type="evidence" value="ECO:0007669"/>
    <property type="project" value="UniProtKB-EC"/>
</dbReference>
<keyword evidence="14" id="KW-0829">Tyrosine-protein kinase</keyword>
<evidence type="ECO:0000256" key="16">
    <source>
        <dbReference type="SAM" id="Coils"/>
    </source>
</evidence>
<evidence type="ECO:0000313" key="21">
    <source>
        <dbReference type="EMBL" id="RDV07240.1"/>
    </source>
</evidence>
<feature type="compositionally biased region" description="Polar residues" evidence="17">
    <location>
        <begin position="44"/>
        <end position="63"/>
    </location>
</feature>
<evidence type="ECO:0000256" key="6">
    <source>
        <dbReference type="ARBA" id="ARBA00022519"/>
    </source>
</evidence>
<feature type="domain" description="Polysaccharide chain length determinant N-terminal" evidence="19">
    <location>
        <begin position="87"/>
        <end position="176"/>
    </location>
</feature>
<evidence type="ECO:0000256" key="12">
    <source>
        <dbReference type="ARBA" id="ARBA00022989"/>
    </source>
</evidence>
<evidence type="ECO:0000256" key="2">
    <source>
        <dbReference type="ARBA" id="ARBA00007316"/>
    </source>
</evidence>
<comment type="subcellular location">
    <subcellularLocation>
        <location evidence="1">Cell inner membrane</location>
        <topology evidence="1">Multi-pass membrane protein</topology>
    </subcellularLocation>
</comment>
<evidence type="ECO:0000256" key="4">
    <source>
        <dbReference type="ARBA" id="ARBA00011903"/>
    </source>
</evidence>
<dbReference type="InterPro" id="IPR025669">
    <property type="entry name" value="AAA_dom"/>
</dbReference>
<evidence type="ECO:0000256" key="11">
    <source>
        <dbReference type="ARBA" id="ARBA00022840"/>
    </source>
</evidence>
<dbReference type="Pfam" id="PF13614">
    <property type="entry name" value="AAA_31"/>
    <property type="match status" value="1"/>
</dbReference>
<proteinExistence type="inferred from homology"/>
<keyword evidence="12 18" id="KW-1133">Transmembrane helix</keyword>
<dbReference type="PANTHER" id="PTHR32309:SF13">
    <property type="entry name" value="FERRIC ENTEROBACTIN TRANSPORT PROTEIN FEPE"/>
    <property type="match status" value="1"/>
</dbReference>
<accession>A0A371BI47</accession>
<sequence>MWGWSPASAGENRTAMPWGATMRASPLPLASGPGSDGPPAPKTGRSNPFRNRGNVMTESNQLVPVTPASAGPPSTRHETFLPATADRLDLTESVAFFRRRFTLILGVLALCLIAGLAYAMLAPKIYTAKATVMLTDNAAEKIRAADRPESRQVLSNELVDTQVEIITSRTMAERVAGALGMGRGLNSDALRNVIDELEREVSAERTGNSYALAISYSATEAEASATIANEFARQFAGWELRSNKENHAESLTLVQQRLGELRAQAQADTTALQQYRIANNLLSTSGASLTEQEISNYNQEVAGARAAAAEDEARLQTALAQLRSGSSGDDVGEALGSTVISSLRAQEAEAAGEVANLGSKYGANHPQLIQAQSRLVEVRAQIQAEIGRVISNLRAKRDVSQQRMASLSGSLASARGQLTQNNSAMVGLSDLERAAGASQGIYEAYLNRYKELLAAEGSERPNAKILTLASVPAWPESPNIPMTIILSLVVGLGLGVIAAYIAEAIFHGVSTPDELERASGGNYLTSIPLLKSVEPKIRHAVTAMQHSPNSGFAESFRALDTAISQATHGRNQVIAITSALPDEGKTVVSCCLSYVLAQSGKKTILIDCDLRRAGMSRLLDMREHDHGLIEYLDGKTDINFDDLSDQRIFCVLPLRPSNEQPDHLLTGDAFIRLLDELRTRFDHIILDLPPVLPIASTPILASRADATVMTTRWRKTSRFALRAALKRLPADQVNLVGLALNQVDMRRRAYFERGDPSFYYKQYRDYYS</sequence>
<organism evidence="21 22">
    <name type="scientific">Sphingorhabdus pulchriflava</name>
    <dbReference type="NCBI Taxonomy" id="2292257"/>
    <lineage>
        <taxon>Bacteria</taxon>
        <taxon>Pseudomonadati</taxon>
        <taxon>Pseudomonadota</taxon>
        <taxon>Alphaproteobacteria</taxon>
        <taxon>Sphingomonadales</taxon>
        <taxon>Sphingomonadaceae</taxon>
        <taxon>Sphingorhabdus</taxon>
    </lineage>
</organism>
<dbReference type="EMBL" id="QRGP01000001">
    <property type="protein sequence ID" value="RDV07240.1"/>
    <property type="molecule type" value="Genomic_DNA"/>
</dbReference>
<evidence type="ECO:0000256" key="9">
    <source>
        <dbReference type="ARBA" id="ARBA00022741"/>
    </source>
</evidence>
<keyword evidence="11" id="KW-0067">ATP-binding</keyword>
<name>A0A371BI47_9SPHN</name>
<feature type="region of interest" description="Disordered" evidence="17">
    <location>
        <begin position="23"/>
        <end position="75"/>
    </location>
</feature>
<keyword evidence="8 18" id="KW-0812">Transmembrane</keyword>
<dbReference type="InterPro" id="IPR027417">
    <property type="entry name" value="P-loop_NTPase"/>
</dbReference>
<dbReference type="AlphaFoldDB" id="A0A371BI47"/>
<evidence type="ECO:0000256" key="14">
    <source>
        <dbReference type="ARBA" id="ARBA00023137"/>
    </source>
</evidence>
<evidence type="ECO:0000259" key="19">
    <source>
        <dbReference type="Pfam" id="PF02706"/>
    </source>
</evidence>
<evidence type="ECO:0000256" key="5">
    <source>
        <dbReference type="ARBA" id="ARBA00022475"/>
    </source>
</evidence>
<dbReference type="GO" id="GO:0005524">
    <property type="term" value="F:ATP binding"/>
    <property type="evidence" value="ECO:0007669"/>
    <property type="project" value="UniProtKB-KW"/>
</dbReference>
<dbReference type="GO" id="GO:0005886">
    <property type="term" value="C:plasma membrane"/>
    <property type="evidence" value="ECO:0007669"/>
    <property type="project" value="UniProtKB-SubCell"/>
</dbReference>
<keyword evidence="7" id="KW-0808">Transferase</keyword>
<evidence type="ECO:0000256" key="1">
    <source>
        <dbReference type="ARBA" id="ARBA00004429"/>
    </source>
</evidence>
<dbReference type="InterPro" id="IPR050445">
    <property type="entry name" value="Bact_polysacc_biosynth/exp"/>
</dbReference>
<feature type="domain" description="AAA" evidence="20">
    <location>
        <begin position="572"/>
        <end position="711"/>
    </location>
</feature>
<comment type="similarity">
    <text evidence="2">Belongs to the CpsD/CapB family.</text>
</comment>
<feature type="compositionally biased region" description="Low complexity" evidence="17">
    <location>
        <begin position="24"/>
        <end position="33"/>
    </location>
</feature>
<evidence type="ECO:0000256" key="17">
    <source>
        <dbReference type="SAM" id="MobiDB-lite"/>
    </source>
</evidence>
<dbReference type="EC" id="2.7.10.2" evidence="4"/>
<dbReference type="InterPro" id="IPR005702">
    <property type="entry name" value="Wzc-like_C"/>
</dbReference>
<evidence type="ECO:0000256" key="13">
    <source>
        <dbReference type="ARBA" id="ARBA00023136"/>
    </source>
</evidence>
<evidence type="ECO:0000313" key="22">
    <source>
        <dbReference type="Proteomes" id="UP000263833"/>
    </source>
</evidence>
<dbReference type="OrthoDB" id="230260at2"/>
<keyword evidence="22" id="KW-1185">Reference proteome</keyword>
<gene>
    <name evidence="21" type="ORF">DXH95_07695</name>
</gene>
<dbReference type="NCBIfam" id="TIGR01007">
    <property type="entry name" value="eps_fam"/>
    <property type="match status" value="1"/>
</dbReference>
<dbReference type="SUPFAM" id="SSF52540">
    <property type="entry name" value="P-loop containing nucleoside triphosphate hydrolases"/>
    <property type="match status" value="1"/>
</dbReference>
<keyword evidence="13 18" id="KW-0472">Membrane</keyword>